<protein>
    <submittedName>
        <fullName evidence="1">Uncharacterized protein</fullName>
    </submittedName>
</protein>
<evidence type="ECO:0000313" key="1">
    <source>
        <dbReference type="EMBL" id="TVU05944.1"/>
    </source>
</evidence>
<proteinExistence type="predicted"/>
<dbReference type="Gramene" id="TVU05944">
    <property type="protein sequence ID" value="TVU05944"/>
    <property type="gene ID" value="EJB05_49130"/>
</dbReference>
<reference evidence="1 2" key="1">
    <citation type="journal article" date="2019" name="Sci. Rep.">
        <title>A high-quality genome of Eragrostis curvula grass provides insights into Poaceae evolution and supports new strategies to enhance forage quality.</title>
        <authorList>
            <person name="Carballo J."/>
            <person name="Santos B.A.C.M."/>
            <person name="Zappacosta D."/>
            <person name="Garbus I."/>
            <person name="Selva J.P."/>
            <person name="Gallo C.A."/>
            <person name="Diaz A."/>
            <person name="Albertini E."/>
            <person name="Caccamo M."/>
            <person name="Echenique V."/>
        </authorList>
    </citation>
    <scope>NUCLEOTIDE SEQUENCE [LARGE SCALE GENOMIC DNA]</scope>
    <source>
        <strain evidence="2">cv. Victoria</strain>
        <tissue evidence="1">Leaf</tissue>
    </source>
</reference>
<accession>A0A5J9T3T9</accession>
<evidence type="ECO:0000313" key="2">
    <source>
        <dbReference type="Proteomes" id="UP000324897"/>
    </source>
</evidence>
<comment type="caution">
    <text evidence="1">The sequence shown here is derived from an EMBL/GenBank/DDBJ whole genome shotgun (WGS) entry which is preliminary data.</text>
</comment>
<sequence>MMILGGCFCLGQIMRGKSDLKNSLRILLKANFLDRPHPVHAFIKRECDAAETVVVDDDGDFGEGEEDDAANIKVMAGISNYGIEQMIVLSLATI</sequence>
<dbReference type="EMBL" id="RWGY01000051">
    <property type="protein sequence ID" value="TVU05944.1"/>
    <property type="molecule type" value="Genomic_DNA"/>
</dbReference>
<name>A0A5J9T3T9_9POAL</name>
<feature type="non-terminal residue" evidence="1">
    <location>
        <position position="94"/>
    </location>
</feature>
<gene>
    <name evidence="1" type="ORF">EJB05_49130</name>
</gene>
<dbReference type="Proteomes" id="UP000324897">
    <property type="component" value="Unassembled WGS sequence"/>
</dbReference>
<dbReference type="AlphaFoldDB" id="A0A5J9T3T9"/>
<organism evidence="1 2">
    <name type="scientific">Eragrostis curvula</name>
    <name type="common">weeping love grass</name>
    <dbReference type="NCBI Taxonomy" id="38414"/>
    <lineage>
        <taxon>Eukaryota</taxon>
        <taxon>Viridiplantae</taxon>
        <taxon>Streptophyta</taxon>
        <taxon>Embryophyta</taxon>
        <taxon>Tracheophyta</taxon>
        <taxon>Spermatophyta</taxon>
        <taxon>Magnoliopsida</taxon>
        <taxon>Liliopsida</taxon>
        <taxon>Poales</taxon>
        <taxon>Poaceae</taxon>
        <taxon>PACMAD clade</taxon>
        <taxon>Chloridoideae</taxon>
        <taxon>Eragrostideae</taxon>
        <taxon>Eragrostidinae</taxon>
        <taxon>Eragrostis</taxon>
    </lineage>
</organism>
<keyword evidence="2" id="KW-1185">Reference proteome</keyword>